<dbReference type="OrthoDB" id="9808531at2"/>
<reference evidence="12 13" key="1">
    <citation type="journal article" date="2008" name="Int. J. Syst. Evol. Microbiol.">
        <title>Amphritea japonica sp. nov. and Amphritea balenae sp. nov., isolated from the sediment adjacent to sperm whale carcasses off Kagoshima, Japan.</title>
        <authorList>
            <person name="Miyazaki M."/>
            <person name="Nogi Y."/>
            <person name="Fujiwara Y."/>
            <person name="Kawato M."/>
            <person name="Nagahama T."/>
            <person name="Kubokawa K."/>
            <person name="Horikoshi K."/>
        </authorList>
    </citation>
    <scope>NUCLEOTIDE SEQUENCE [LARGE SCALE GENOMIC DNA]</scope>
    <source>
        <strain evidence="12 13">ATCC BAA-1530</strain>
    </source>
</reference>
<dbReference type="RefSeq" id="WP_019622735.1">
    <property type="nucleotide sequence ID" value="NZ_AP014545.1"/>
</dbReference>
<comment type="similarity">
    <text evidence="2">Belongs to the binding-protein-dependent transport system permease family. HisMQ subfamily.</text>
</comment>
<evidence type="ECO:0000256" key="8">
    <source>
        <dbReference type="ARBA" id="ARBA00023136"/>
    </source>
</evidence>
<dbReference type="InterPro" id="IPR043429">
    <property type="entry name" value="ArtM/GltK/GlnP/TcyL/YhdX-like"/>
</dbReference>
<feature type="transmembrane region" description="Helical" evidence="9">
    <location>
        <begin position="269"/>
        <end position="292"/>
    </location>
</feature>
<organism evidence="12 13">
    <name type="scientific">Amphritea japonica ATCC BAA-1530</name>
    <dbReference type="NCBI Taxonomy" id="1278309"/>
    <lineage>
        <taxon>Bacteria</taxon>
        <taxon>Pseudomonadati</taxon>
        <taxon>Pseudomonadota</taxon>
        <taxon>Gammaproteobacteria</taxon>
        <taxon>Oceanospirillales</taxon>
        <taxon>Oceanospirillaceae</taxon>
        <taxon>Amphritea</taxon>
    </lineage>
</organism>
<dbReference type="EMBL" id="AP014545">
    <property type="protein sequence ID" value="BBB27873.1"/>
    <property type="molecule type" value="Genomic_DNA"/>
</dbReference>
<dbReference type="InterPro" id="IPR000515">
    <property type="entry name" value="MetI-like"/>
</dbReference>
<keyword evidence="3 9" id="KW-0813">Transport</keyword>
<feature type="domain" description="ABC transmembrane type-1" evidence="11">
    <location>
        <begin position="104"/>
        <end position="396"/>
    </location>
</feature>
<evidence type="ECO:0000256" key="6">
    <source>
        <dbReference type="ARBA" id="ARBA00022970"/>
    </source>
</evidence>
<dbReference type="KEGG" id="ajp:AMJAP_3288"/>
<evidence type="ECO:0000256" key="1">
    <source>
        <dbReference type="ARBA" id="ARBA00004429"/>
    </source>
</evidence>
<keyword evidence="6" id="KW-0029">Amino-acid transport</keyword>
<sequence length="408" mass="44767">MSSDISNSSHKPDGGSAQPKAPPMDKPKFWNDPKKRSLLFQVLLLSALGFVFYTIIDNTLTNLEQRGITTGFDFLTSEAGFGIAMSLIDYTEASSYGMTFLVGLLNTILIAAMGVFAATILGFILGVARLSDNWLISKFATFYIEIFRNIPLLLQIFFWYFAVLRTLPHPRQSIEFFGSFINNRGFIFPAPVAEDGFGLVAFGFVAALVGSWLISRWSAKRQERTGQQFPVFLTSIGLIVGVPLILFLLSGMPMGLEHPELKGFNFRGGITVIPELIALWLALSIYTAAFIAETVRAGILAVSHGQTEAASALGLSKGKTLRLIVIPQAMRVVIPPLTSQYLNLTKNSSLATAIGYPDLVNVFAGTTLNQTGQAIEVIAMTMAVYLTLSLLTSFFMNWYNARIQLTER</sequence>
<feature type="transmembrane region" description="Helical" evidence="9">
    <location>
        <begin position="229"/>
        <end position="249"/>
    </location>
</feature>
<proteinExistence type="inferred from homology"/>
<comment type="subcellular location">
    <subcellularLocation>
        <location evidence="1">Cell inner membrane</location>
        <topology evidence="1">Multi-pass membrane protein</topology>
    </subcellularLocation>
    <subcellularLocation>
        <location evidence="9">Cell membrane</location>
        <topology evidence="9">Multi-pass membrane protein</topology>
    </subcellularLocation>
</comment>
<dbReference type="GO" id="GO:0043190">
    <property type="term" value="C:ATP-binding cassette (ABC) transporter complex"/>
    <property type="evidence" value="ECO:0007669"/>
    <property type="project" value="InterPro"/>
</dbReference>
<keyword evidence="4" id="KW-1003">Cell membrane</keyword>
<keyword evidence="8 9" id="KW-0472">Membrane</keyword>
<evidence type="ECO:0000256" key="9">
    <source>
        <dbReference type="RuleBase" id="RU363032"/>
    </source>
</evidence>
<feature type="transmembrane region" description="Helical" evidence="9">
    <location>
        <begin position="68"/>
        <end position="88"/>
    </location>
</feature>
<keyword evidence="7 9" id="KW-1133">Transmembrane helix</keyword>
<keyword evidence="13" id="KW-1185">Reference proteome</keyword>
<dbReference type="InterPro" id="IPR035906">
    <property type="entry name" value="MetI-like_sf"/>
</dbReference>
<feature type="transmembrane region" description="Helical" evidence="9">
    <location>
        <begin position="100"/>
        <end position="128"/>
    </location>
</feature>
<evidence type="ECO:0000256" key="7">
    <source>
        <dbReference type="ARBA" id="ARBA00022989"/>
    </source>
</evidence>
<dbReference type="Pfam" id="PF00528">
    <property type="entry name" value="BPD_transp_1"/>
    <property type="match status" value="1"/>
</dbReference>
<feature type="transmembrane region" description="Helical" evidence="9">
    <location>
        <begin position="140"/>
        <end position="162"/>
    </location>
</feature>
<accession>A0A7R6P5T1</accession>
<gene>
    <name evidence="12" type="primary">aapQ</name>
    <name evidence="12" type="ORF">AMJAP_3288</name>
</gene>
<dbReference type="InterPro" id="IPR010065">
    <property type="entry name" value="AA_ABC_transptr_permease_3TM"/>
</dbReference>
<dbReference type="Proteomes" id="UP000595663">
    <property type="component" value="Chromosome"/>
</dbReference>
<dbReference type="PANTHER" id="PTHR30614:SF37">
    <property type="entry name" value="AMINO-ACID ABC TRANSPORTER PERMEASE PROTEIN YHDX-RELATED"/>
    <property type="match status" value="1"/>
</dbReference>
<evidence type="ECO:0000313" key="13">
    <source>
        <dbReference type="Proteomes" id="UP000595663"/>
    </source>
</evidence>
<name>A0A7R6P5T1_9GAMM</name>
<evidence type="ECO:0000313" key="12">
    <source>
        <dbReference type="EMBL" id="BBB27873.1"/>
    </source>
</evidence>
<dbReference type="PROSITE" id="PS50928">
    <property type="entry name" value="ABC_TM1"/>
    <property type="match status" value="1"/>
</dbReference>
<dbReference type="NCBIfam" id="TIGR01726">
    <property type="entry name" value="HEQRo_perm_3TM"/>
    <property type="match status" value="1"/>
</dbReference>
<evidence type="ECO:0000256" key="10">
    <source>
        <dbReference type="SAM" id="MobiDB-lite"/>
    </source>
</evidence>
<feature type="transmembrane region" description="Helical" evidence="9">
    <location>
        <begin position="196"/>
        <end position="217"/>
    </location>
</feature>
<evidence type="ECO:0000259" key="11">
    <source>
        <dbReference type="PROSITE" id="PS50928"/>
    </source>
</evidence>
<feature type="transmembrane region" description="Helical" evidence="9">
    <location>
        <begin position="38"/>
        <end position="56"/>
    </location>
</feature>
<protein>
    <submittedName>
        <fullName evidence="12">General L-amino acid transport system permease protein</fullName>
    </submittedName>
</protein>
<evidence type="ECO:0000256" key="2">
    <source>
        <dbReference type="ARBA" id="ARBA00010072"/>
    </source>
</evidence>
<dbReference type="PANTHER" id="PTHR30614">
    <property type="entry name" value="MEMBRANE COMPONENT OF AMINO ACID ABC TRANSPORTER"/>
    <property type="match status" value="1"/>
</dbReference>
<dbReference type="AlphaFoldDB" id="A0A7R6P5T1"/>
<evidence type="ECO:0000256" key="4">
    <source>
        <dbReference type="ARBA" id="ARBA00022475"/>
    </source>
</evidence>
<dbReference type="GO" id="GO:0006865">
    <property type="term" value="P:amino acid transport"/>
    <property type="evidence" value="ECO:0007669"/>
    <property type="project" value="UniProtKB-KW"/>
</dbReference>
<dbReference type="GO" id="GO:0022857">
    <property type="term" value="F:transmembrane transporter activity"/>
    <property type="evidence" value="ECO:0007669"/>
    <property type="project" value="InterPro"/>
</dbReference>
<dbReference type="Gene3D" id="1.10.3720.10">
    <property type="entry name" value="MetI-like"/>
    <property type="match status" value="2"/>
</dbReference>
<evidence type="ECO:0000256" key="5">
    <source>
        <dbReference type="ARBA" id="ARBA00022692"/>
    </source>
</evidence>
<dbReference type="CDD" id="cd06261">
    <property type="entry name" value="TM_PBP2"/>
    <property type="match status" value="1"/>
</dbReference>
<keyword evidence="5 9" id="KW-0812">Transmembrane</keyword>
<dbReference type="SUPFAM" id="SSF161098">
    <property type="entry name" value="MetI-like"/>
    <property type="match status" value="2"/>
</dbReference>
<feature type="transmembrane region" description="Helical" evidence="9">
    <location>
        <begin position="377"/>
        <end position="399"/>
    </location>
</feature>
<feature type="region of interest" description="Disordered" evidence="10">
    <location>
        <begin position="1"/>
        <end position="26"/>
    </location>
</feature>
<evidence type="ECO:0000256" key="3">
    <source>
        <dbReference type="ARBA" id="ARBA00022448"/>
    </source>
</evidence>